<reference evidence="3" key="1">
    <citation type="journal article" date="2019" name="Int. J. Syst. Evol. Microbiol.">
        <title>The Global Catalogue of Microorganisms (GCM) 10K type strain sequencing project: providing services to taxonomists for standard genome sequencing and annotation.</title>
        <authorList>
            <consortium name="The Broad Institute Genomics Platform"/>
            <consortium name="The Broad Institute Genome Sequencing Center for Infectious Disease"/>
            <person name="Wu L."/>
            <person name="Ma J."/>
        </authorList>
    </citation>
    <scope>NUCLEOTIDE SEQUENCE [LARGE SCALE GENOMIC DNA]</scope>
    <source>
        <strain evidence="3">ICMP 257</strain>
    </source>
</reference>
<gene>
    <name evidence="2" type="ORF">ACFPL4_11490</name>
</gene>
<dbReference type="Pfam" id="PF04149">
    <property type="entry name" value="DUF397"/>
    <property type="match status" value="1"/>
</dbReference>
<proteinExistence type="predicted"/>
<accession>A0ABV9V6W3</accession>
<sequence length="74" mass="7676">MPSTDHGIAYAGTLGSWRKSSYSGGSGAECLEVAVGNPDVPVRDSNSPHGPVITFSAPHWTTFVAAVVDGQFDI</sequence>
<name>A0ABV9V6W3_STRAZ</name>
<keyword evidence="3" id="KW-1185">Reference proteome</keyword>
<evidence type="ECO:0000313" key="2">
    <source>
        <dbReference type="EMBL" id="MFC4978988.1"/>
    </source>
</evidence>
<dbReference type="InterPro" id="IPR007278">
    <property type="entry name" value="DUF397"/>
</dbReference>
<dbReference type="RefSeq" id="WP_033299243.1">
    <property type="nucleotide sequence ID" value="NZ_JBHSJE010000002.1"/>
</dbReference>
<evidence type="ECO:0000313" key="3">
    <source>
        <dbReference type="Proteomes" id="UP001595908"/>
    </source>
</evidence>
<organism evidence="2 3">
    <name type="scientific">Streptomyces atroolivaceus</name>
    <dbReference type="NCBI Taxonomy" id="66869"/>
    <lineage>
        <taxon>Bacteria</taxon>
        <taxon>Bacillati</taxon>
        <taxon>Actinomycetota</taxon>
        <taxon>Actinomycetes</taxon>
        <taxon>Kitasatosporales</taxon>
        <taxon>Streptomycetaceae</taxon>
        <taxon>Streptomyces</taxon>
    </lineage>
</organism>
<dbReference type="Proteomes" id="UP001595908">
    <property type="component" value="Unassembled WGS sequence"/>
</dbReference>
<dbReference type="EMBL" id="JBHSJE010000002">
    <property type="protein sequence ID" value="MFC4978988.1"/>
    <property type="molecule type" value="Genomic_DNA"/>
</dbReference>
<dbReference type="GeneID" id="31232977"/>
<evidence type="ECO:0000259" key="1">
    <source>
        <dbReference type="Pfam" id="PF04149"/>
    </source>
</evidence>
<comment type="caution">
    <text evidence="2">The sequence shown here is derived from an EMBL/GenBank/DDBJ whole genome shotgun (WGS) entry which is preliminary data.</text>
</comment>
<protein>
    <submittedName>
        <fullName evidence="2">DUF397 domain-containing protein</fullName>
    </submittedName>
</protein>
<feature type="domain" description="DUF397" evidence="1">
    <location>
        <begin position="16"/>
        <end position="67"/>
    </location>
</feature>